<sequence length="118" mass="13760">MTKDDVNSFLNEFKEKLEFWGVLYRDDRGKNIQSLLDLEIVPGFRKQVLKNLKVNDYSEGPIKDTLHKGSDMWVFGTMIKNNEIYIKISLGYKGAEVICISFHLAEQPLNYPYRKTPI</sequence>
<evidence type="ECO:0000313" key="1">
    <source>
        <dbReference type="EMBL" id="GAI73841.1"/>
    </source>
</evidence>
<organism evidence="1">
    <name type="scientific">marine sediment metagenome</name>
    <dbReference type="NCBI Taxonomy" id="412755"/>
    <lineage>
        <taxon>unclassified sequences</taxon>
        <taxon>metagenomes</taxon>
        <taxon>ecological metagenomes</taxon>
    </lineage>
</organism>
<comment type="caution">
    <text evidence="1">The sequence shown here is derived from an EMBL/GenBank/DDBJ whole genome shotgun (WGS) entry which is preliminary data.</text>
</comment>
<evidence type="ECO:0008006" key="2">
    <source>
        <dbReference type="Google" id="ProtNLM"/>
    </source>
</evidence>
<proteinExistence type="predicted"/>
<protein>
    <recommendedName>
        <fullName evidence="2">Toxin</fullName>
    </recommendedName>
</protein>
<dbReference type="AlphaFoldDB" id="X1S3U3"/>
<dbReference type="EMBL" id="BARW01011502">
    <property type="protein sequence ID" value="GAI73841.1"/>
    <property type="molecule type" value="Genomic_DNA"/>
</dbReference>
<accession>X1S3U3</accession>
<name>X1S3U3_9ZZZZ</name>
<reference evidence="1" key="1">
    <citation type="journal article" date="2014" name="Front. Microbiol.">
        <title>High frequency of phylogenetically diverse reductive dehalogenase-homologous genes in deep subseafloor sedimentary metagenomes.</title>
        <authorList>
            <person name="Kawai M."/>
            <person name="Futagami T."/>
            <person name="Toyoda A."/>
            <person name="Takaki Y."/>
            <person name="Nishi S."/>
            <person name="Hori S."/>
            <person name="Arai W."/>
            <person name="Tsubouchi T."/>
            <person name="Morono Y."/>
            <person name="Uchiyama I."/>
            <person name="Ito T."/>
            <person name="Fujiyama A."/>
            <person name="Inagaki F."/>
            <person name="Takami H."/>
        </authorList>
    </citation>
    <scope>NUCLEOTIDE SEQUENCE</scope>
    <source>
        <strain evidence="1">Expedition CK06-06</strain>
    </source>
</reference>
<gene>
    <name evidence="1" type="ORF">S12H4_22153</name>
</gene>